<proteinExistence type="predicted"/>
<reference evidence="2" key="1">
    <citation type="submission" date="2024-03" db="EMBL/GenBank/DDBJ databases">
        <title>Human intestinal bacterial collection.</title>
        <authorList>
            <person name="Pauvert C."/>
            <person name="Hitch T.C.A."/>
            <person name="Clavel T."/>
        </authorList>
    </citation>
    <scope>NUCLEOTIDE SEQUENCE [LARGE SCALE GENOMIC DNA]</scope>
    <source>
        <strain evidence="2">CLA-AA-H89B</strain>
    </source>
</reference>
<dbReference type="Pfam" id="PF13508">
    <property type="entry name" value="Acetyltransf_7"/>
    <property type="match status" value="1"/>
</dbReference>
<dbReference type="PANTHER" id="PTHR43233:SF1">
    <property type="entry name" value="FAMILY N-ACETYLTRANSFERASE, PUTATIVE (AFU_ORTHOLOGUE AFUA_6G03350)-RELATED"/>
    <property type="match status" value="1"/>
</dbReference>
<protein>
    <submittedName>
        <fullName evidence="2">GNAT family N-acetyltransferase</fullName>
    </submittedName>
</protein>
<organism evidence="2 3">
    <name type="scientific">Lachnospira intestinalis</name>
    <dbReference type="NCBI Taxonomy" id="3133158"/>
    <lineage>
        <taxon>Bacteria</taxon>
        <taxon>Bacillati</taxon>
        <taxon>Bacillota</taxon>
        <taxon>Clostridia</taxon>
        <taxon>Lachnospirales</taxon>
        <taxon>Lachnospiraceae</taxon>
        <taxon>Lachnospira</taxon>
    </lineage>
</organism>
<dbReference type="SUPFAM" id="SSF55729">
    <property type="entry name" value="Acyl-CoA N-acyltransferases (Nat)"/>
    <property type="match status" value="1"/>
</dbReference>
<dbReference type="PROSITE" id="PS51186">
    <property type="entry name" value="GNAT"/>
    <property type="match status" value="1"/>
</dbReference>
<evidence type="ECO:0000259" key="1">
    <source>
        <dbReference type="PROSITE" id="PS51186"/>
    </source>
</evidence>
<name>A0ABV1H8F5_9FIRM</name>
<evidence type="ECO:0000313" key="2">
    <source>
        <dbReference type="EMBL" id="MEQ2555987.1"/>
    </source>
</evidence>
<accession>A0ABV1H8F5</accession>
<dbReference type="Proteomes" id="UP001546774">
    <property type="component" value="Unassembled WGS sequence"/>
</dbReference>
<comment type="caution">
    <text evidence="2">The sequence shown here is derived from an EMBL/GenBank/DDBJ whole genome shotgun (WGS) entry which is preliminary data.</text>
</comment>
<gene>
    <name evidence="2" type="ORF">WMO37_13400</name>
</gene>
<feature type="domain" description="N-acetyltransferase" evidence="1">
    <location>
        <begin position="2"/>
        <end position="138"/>
    </location>
</feature>
<dbReference type="CDD" id="cd04301">
    <property type="entry name" value="NAT_SF"/>
    <property type="match status" value="1"/>
</dbReference>
<sequence length="142" mass="16176">MITFAEDIKDVSIYLSLRQQVGWVSLTTEQAQQALDHSLKIITVYDDECPIGMGRIVGDGAVICYIQDLIIIPEYQSRHIGSMLIERLIAYVKSITLKDSRMMLCLMCAKGREVFYEKHGFTARPTRQLGPGMIQYIRVEES</sequence>
<dbReference type="PANTHER" id="PTHR43233">
    <property type="entry name" value="FAMILY N-ACETYLTRANSFERASE, PUTATIVE (AFU_ORTHOLOGUE AFUA_6G03350)-RELATED"/>
    <property type="match status" value="1"/>
</dbReference>
<dbReference type="InterPro" id="IPR053144">
    <property type="entry name" value="Acetyltransferase_Butenolide"/>
</dbReference>
<dbReference type="EMBL" id="JBBMFS010000015">
    <property type="protein sequence ID" value="MEQ2555987.1"/>
    <property type="molecule type" value="Genomic_DNA"/>
</dbReference>
<dbReference type="Gene3D" id="3.40.630.30">
    <property type="match status" value="1"/>
</dbReference>
<evidence type="ECO:0000313" key="3">
    <source>
        <dbReference type="Proteomes" id="UP001546774"/>
    </source>
</evidence>
<dbReference type="InterPro" id="IPR000182">
    <property type="entry name" value="GNAT_dom"/>
</dbReference>
<keyword evidence="3" id="KW-1185">Reference proteome</keyword>
<dbReference type="InterPro" id="IPR016181">
    <property type="entry name" value="Acyl_CoA_acyltransferase"/>
</dbReference>